<dbReference type="GO" id="GO:0000160">
    <property type="term" value="P:phosphorelay signal transduction system"/>
    <property type="evidence" value="ECO:0007669"/>
    <property type="project" value="InterPro"/>
</dbReference>
<evidence type="ECO:0000256" key="2">
    <source>
        <dbReference type="PROSITE-ProRule" id="PRU00169"/>
    </source>
</evidence>
<dbReference type="InterPro" id="IPR011006">
    <property type="entry name" value="CheY-like_superfamily"/>
</dbReference>
<accession>A0A941F247</accession>
<keyword evidence="1 2" id="KW-0597">Phosphoprotein</keyword>
<evidence type="ECO:0000259" key="3">
    <source>
        <dbReference type="PROSITE" id="PS50110"/>
    </source>
</evidence>
<dbReference type="Gene3D" id="3.40.50.2300">
    <property type="match status" value="1"/>
</dbReference>
<gene>
    <name evidence="4" type="ORF">KDU71_05265</name>
</gene>
<sequence>MIKILIVDDSFAARMYLANLLDDQDCFLHFAGDGKEALDKIKTYNPDLMIIDLLMPEMDGTEVLKRLRSINIAPYTIVLSADIQEPTQKRCLELGANAFLAKPVNKQVLTDQIQLLLKNNL</sequence>
<dbReference type="PANTHER" id="PTHR44591:SF24">
    <property type="entry name" value="PROTEIN-GLUTAMATE METHYLESTERASE_PROTEIN-GLUTAMINE GLUTAMINASE 1"/>
    <property type="match status" value="1"/>
</dbReference>
<comment type="caution">
    <text evidence="4">The sequence shown here is derived from an EMBL/GenBank/DDBJ whole genome shotgun (WGS) entry which is preliminary data.</text>
</comment>
<keyword evidence="5" id="KW-1185">Reference proteome</keyword>
<name>A0A941F247_9BACT</name>
<feature type="domain" description="Response regulatory" evidence="3">
    <location>
        <begin position="3"/>
        <end position="117"/>
    </location>
</feature>
<dbReference type="Proteomes" id="UP000679220">
    <property type="component" value="Unassembled WGS sequence"/>
</dbReference>
<dbReference type="InterPro" id="IPR050595">
    <property type="entry name" value="Bact_response_regulator"/>
</dbReference>
<dbReference type="EMBL" id="JAGTAR010000005">
    <property type="protein sequence ID" value="MBR8534962.1"/>
    <property type="molecule type" value="Genomic_DNA"/>
</dbReference>
<dbReference type="AlphaFoldDB" id="A0A941F247"/>
<reference evidence="4" key="2">
    <citation type="submission" date="2021-04" db="EMBL/GenBank/DDBJ databases">
        <authorList>
            <person name="Zhang T."/>
            <person name="Zhang Y."/>
            <person name="Lu D."/>
            <person name="Zuo D."/>
            <person name="Du Z."/>
        </authorList>
    </citation>
    <scope>NUCLEOTIDE SEQUENCE</scope>
    <source>
        <strain evidence="4">JR1</strain>
    </source>
</reference>
<dbReference type="SMART" id="SM00448">
    <property type="entry name" value="REC"/>
    <property type="match status" value="1"/>
</dbReference>
<dbReference type="PANTHER" id="PTHR44591">
    <property type="entry name" value="STRESS RESPONSE REGULATOR PROTEIN 1"/>
    <property type="match status" value="1"/>
</dbReference>
<evidence type="ECO:0000313" key="5">
    <source>
        <dbReference type="Proteomes" id="UP000679220"/>
    </source>
</evidence>
<dbReference type="Pfam" id="PF00072">
    <property type="entry name" value="Response_reg"/>
    <property type="match status" value="1"/>
</dbReference>
<dbReference type="SUPFAM" id="SSF52172">
    <property type="entry name" value="CheY-like"/>
    <property type="match status" value="1"/>
</dbReference>
<proteinExistence type="predicted"/>
<organism evidence="4 5">
    <name type="scientific">Carboxylicivirga sediminis</name>
    <dbReference type="NCBI Taxonomy" id="2006564"/>
    <lineage>
        <taxon>Bacteria</taxon>
        <taxon>Pseudomonadati</taxon>
        <taxon>Bacteroidota</taxon>
        <taxon>Bacteroidia</taxon>
        <taxon>Marinilabiliales</taxon>
        <taxon>Marinilabiliaceae</taxon>
        <taxon>Carboxylicivirga</taxon>
    </lineage>
</organism>
<feature type="modified residue" description="4-aspartylphosphate" evidence="2">
    <location>
        <position position="52"/>
    </location>
</feature>
<evidence type="ECO:0000256" key="1">
    <source>
        <dbReference type="ARBA" id="ARBA00022553"/>
    </source>
</evidence>
<dbReference type="InterPro" id="IPR001789">
    <property type="entry name" value="Sig_transdc_resp-reg_receiver"/>
</dbReference>
<evidence type="ECO:0000313" key="4">
    <source>
        <dbReference type="EMBL" id="MBR8534962.1"/>
    </source>
</evidence>
<reference evidence="4" key="1">
    <citation type="journal article" date="2018" name="Int. J. Syst. Evol. Microbiol.">
        <title>Carboxylicivirga sediminis sp. nov., isolated from coastal sediment.</title>
        <authorList>
            <person name="Wang F.Q."/>
            <person name="Ren L.H."/>
            <person name="Zou R.J."/>
            <person name="Sun Y.Z."/>
            <person name="Liu X.J."/>
            <person name="Jiang F."/>
            <person name="Liu L.J."/>
        </authorList>
    </citation>
    <scope>NUCLEOTIDE SEQUENCE</scope>
    <source>
        <strain evidence="4">JR1</strain>
    </source>
</reference>
<dbReference type="PROSITE" id="PS50110">
    <property type="entry name" value="RESPONSE_REGULATORY"/>
    <property type="match status" value="1"/>
</dbReference>
<dbReference type="RefSeq" id="WP_212188861.1">
    <property type="nucleotide sequence ID" value="NZ_JAGTAR010000005.1"/>
</dbReference>
<protein>
    <submittedName>
        <fullName evidence="4">Response regulator</fullName>
    </submittedName>
</protein>